<dbReference type="PRINTS" id="PR00344">
    <property type="entry name" value="BCTRLSENSOR"/>
</dbReference>
<comment type="catalytic activity">
    <reaction evidence="1">
        <text>ATP + protein L-histidine = ADP + protein N-phospho-L-histidine.</text>
        <dbReference type="EC" id="2.7.13.3"/>
    </reaction>
</comment>
<dbReference type="SUPFAM" id="SSF103190">
    <property type="entry name" value="Sensory domain-like"/>
    <property type="match status" value="1"/>
</dbReference>
<dbReference type="AlphaFoldDB" id="A0A2P8GQK3"/>
<comment type="subcellular location">
    <subcellularLocation>
        <location evidence="2">Cell membrane</location>
        <topology evidence="2">Multi-pass membrane protein</topology>
    </subcellularLocation>
</comment>
<keyword evidence="12" id="KW-0902">Two-component regulatory system</keyword>
<evidence type="ECO:0000256" key="13">
    <source>
        <dbReference type="ARBA" id="ARBA00023136"/>
    </source>
</evidence>
<dbReference type="InterPro" id="IPR036890">
    <property type="entry name" value="HATPase_C_sf"/>
</dbReference>
<evidence type="ECO:0000256" key="14">
    <source>
        <dbReference type="SAM" id="Phobius"/>
    </source>
</evidence>
<gene>
    <name evidence="16" type="ORF">B0H99_10772</name>
</gene>
<evidence type="ECO:0000256" key="1">
    <source>
        <dbReference type="ARBA" id="ARBA00000085"/>
    </source>
</evidence>
<dbReference type="PROSITE" id="PS50109">
    <property type="entry name" value="HIS_KIN"/>
    <property type="match status" value="1"/>
</dbReference>
<protein>
    <recommendedName>
        <fullName evidence="3">histidine kinase</fullName>
        <ecNumber evidence="3">2.7.13.3</ecNumber>
    </recommendedName>
</protein>
<keyword evidence="11 14" id="KW-1133">Transmembrane helix</keyword>
<dbReference type="InterPro" id="IPR035965">
    <property type="entry name" value="PAS-like_dom_sf"/>
</dbReference>
<dbReference type="InterPro" id="IPR039506">
    <property type="entry name" value="SPOB_a"/>
</dbReference>
<evidence type="ECO:0000313" key="17">
    <source>
        <dbReference type="Proteomes" id="UP000242682"/>
    </source>
</evidence>
<feature type="transmembrane region" description="Helical" evidence="14">
    <location>
        <begin position="12"/>
        <end position="35"/>
    </location>
</feature>
<accession>A0A2P8GQK3</accession>
<dbReference type="InterPro" id="IPR003594">
    <property type="entry name" value="HATPase_dom"/>
</dbReference>
<dbReference type="GO" id="GO:0000155">
    <property type="term" value="F:phosphorelay sensor kinase activity"/>
    <property type="evidence" value="ECO:0007669"/>
    <property type="project" value="InterPro"/>
</dbReference>
<evidence type="ECO:0000256" key="3">
    <source>
        <dbReference type="ARBA" id="ARBA00012438"/>
    </source>
</evidence>
<name>A0A2P8GQK3_9BACL</name>
<dbReference type="Gene3D" id="3.30.450.20">
    <property type="entry name" value="PAS domain"/>
    <property type="match status" value="2"/>
</dbReference>
<dbReference type="Pfam" id="PF14689">
    <property type="entry name" value="SPOB_a"/>
    <property type="match status" value="1"/>
</dbReference>
<dbReference type="EC" id="2.7.13.3" evidence="3"/>
<keyword evidence="9 16" id="KW-0418">Kinase</keyword>
<dbReference type="SUPFAM" id="SSF55785">
    <property type="entry name" value="PYP-like sensor domain (PAS domain)"/>
    <property type="match status" value="1"/>
</dbReference>
<dbReference type="InterPro" id="IPR005467">
    <property type="entry name" value="His_kinase_dom"/>
</dbReference>
<reference evidence="16 17" key="1">
    <citation type="submission" date="2018-03" db="EMBL/GenBank/DDBJ databases">
        <title>Genomic Encyclopedia of Type Strains, Phase III (KMG-III): the genomes of soil and plant-associated and newly described type strains.</title>
        <authorList>
            <person name="Whitman W."/>
        </authorList>
    </citation>
    <scope>NUCLEOTIDE SEQUENCE [LARGE SCALE GENOMIC DNA]</scope>
    <source>
        <strain evidence="16 17">CGMCC 1.12259</strain>
    </source>
</reference>
<organism evidence="16 17">
    <name type="scientific">Planomicrobium soli</name>
    <dbReference type="NCBI Taxonomy" id="1176648"/>
    <lineage>
        <taxon>Bacteria</taxon>
        <taxon>Bacillati</taxon>
        <taxon>Bacillota</taxon>
        <taxon>Bacilli</taxon>
        <taxon>Bacillales</taxon>
        <taxon>Caryophanaceae</taxon>
        <taxon>Planomicrobium</taxon>
    </lineage>
</organism>
<dbReference type="InterPro" id="IPR033463">
    <property type="entry name" value="sCache_3"/>
</dbReference>
<dbReference type="SUPFAM" id="SSF55874">
    <property type="entry name" value="ATPase domain of HSP90 chaperone/DNA topoisomerase II/histidine kinase"/>
    <property type="match status" value="1"/>
</dbReference>
<dbReference type="Pfam" id="PF13188">
    <property type="entry name" value="PAS_8"/>
    <property type="match status" value="1"/>
</dbReference>
<dbReference type="Pfam" id="PF17203">
    <property type="entry name" value="sCache_3_2"/>
    <property type="match status" value="1"/>
</dbReference>
<comment type="caution">
    <text evidence="16">The sequence shown here is derived from an EMBL/GenBank/DDBJ whole genome shotgun (WGS) entry which is preliminary data.</text>
</comment>
<keyword evidence="5" id="KW-0597">Phosphoprotein</keyword>
<keyword evidence="10" id="KW-0067">ATP-binding</keyword>
<evidence type="ECO:0000256" key="2">
    <source>
        <dbReference type="ARBA" id="ARBA00004651"/>
    </source>
</evidence>
<evidence type="ECO:0000256" key="8">
    <source>
        <dbReference type="ARBA" id="ARBA00022741"/>
    </source>
</evidence>
<dbReference type="InterPro" id="IPR016120">
    <property type="entry name" value="Sig_transdc_His_kin_SpoOB"/>
</dbReference>
<evidence type="ECO:0000313" key="16">
    <source>
        <dbReference type="EMBL" id="PSL36251.1"/>
    </source>
</evidence>
<sequence>MKSLLNVSLQTKIMGLVVSLVLGIIIALLAFFIYYEIEQGVENATRIGLQTSKTIANMNTVEEALTEADSNAELKALALRISSQVDANFIVIEDREGRILAHPSEEKIDTYNDIEENYKAIVFGGYYSLLSDQNVGPSIVGKSPIFNAKKQIVGVVTVGYLEDEIYNSTFNRLKGIVVFAVFVVFLGVVLSILLARNIRKDTMDLEPREIATLYRDRNAILSSVNEGIIAMDNTKRITLMNETAQNILGLPNAYENKLIYEVLHTPELLKIIEDEPRSSIETEINGYVVILNILPILKDEKKVGTVISFRDKTEMLELINTLSEVQKFSDDLRAQTHEFQNKLYVISGLLQLGHYQEVLNMIRSEVSAVEQNNKLIFDQIKDVKIQALLFGKIGKASEKKIDFEIEESSTLEALPAHINPAKIIVIIGNLLDNAFEAVVGRDERKVVFFAVDYGEEIVMEIVDSGAGIPEETINLIFGKGFSTKSAKGRGFGLSNVRNAIEELNGSIEVSSTGSGTTFTVFIPKNS</sequence>
<dbReference type="Gene3D" id="1.10.287.130">
    <property type="match status" value="1"/>
</dbReference>
<dbReference type="OrthoDB" id="9792686at2"/>
<keyword evidence="7 14" id="KW-0812">Transmembrane</keyword>
<dbReference type="PANTHER" id="PTHR43547:SF3">
    <property type="entry name" value="SENSOR PROTEIN CITS"/>
    <property type="match status" value="1"/>
</dbReference>
<dbReference type="Pfam" id="PF02518">
    <property type="entry name" value="HATPase_c"/>
    <property type="match status" value="1"/>
</dbReference>
<keyword evidence="4" id="KW-1003">Cell membrane</keyword>
<evidence type="ECO:0000256" key="9">
    <source>
        <dbReference type="ARBA" id="ARBA00022777"/>
    </source>
</evidence>
<keyword evidence="13 14" id="KW-0472">Membrane</keyword>
<evidence type="ECO:0000256" key="6">
    <source>
        <dbReference type="ARBA" id="ARBA00022679"/>
    </source>
</evidence>
<evidence type="ECO:0000256" key="5">
    <source>
        <dbReference type="ARBA" id="ARBA00022553"/>
    </source>
</evidence>
<keyword evidence="6" id="KW-0808">Transferase</keyword>
<dbReference type="PANTHER" id="PTHR43547">
    <property type="entry name" value="TWO-COMPONENT HISTIDINE KINASE"/>
    <property type="match status" value="1"/>
</dbReference>
<evidence type="ECO:0000256" key="7">
    <source>
        <dbReference type="ARBA" id="ARBA00022692"/>
    </source>
</evidence>
<feature type="domain" description="Histidine kinase" evidence="15">
    <location>
        <begin position="334"/>
        <end position="526"/>
    </location>
</feature>
<dbReference type="Gene3D" id="3.30.565.10">
    <property type="entry name" value="Histidine kinase-like ATPase, C-terminal domain"/>
    <property type="match status" value="1"/>
</dbReference>
<dbReference type="InterPro" id="IPR000014">
    <property type="entry name" value="PAS"/>
</dbReference>
<dbReference type="GO" id="GO:0005524">
    <property type="term" value="F:ATP binding"/>
    <property type="evidence" value="ECO:0007669"/>
    <property type="project" value="UniProtKB-KW"/>
</dbReference>
<evidence type="ECO:0000256" key="4">
    <source>
        <dbReference type="ARBA" id="ARBA00022475"/>
    </source>
</evidence>
<evidence type="ECO:0000256" key="12">
    <source>
        <dbReference type="ARBA" id="ARBA00023012"/>
    </source>
</evidence>
<feature type="transmembrane region" description="Helical" evidence="14">
    <location>
        <begin position="176"/>
        <end position="195"/>
    </location>
</feature>
<evidence type="ECO:0000259" key="15">
    <source>
        <dbReference type="PROSITE" id="PS50109"/>
    </source>
</evidence>
<proteinExistence type="predicted"/>
<evidence type="ECO:0000256" key="10">
    <source>
        <dbReference type="ARBA" id="ARBA00022840"/>
    </source>
</evidence>
<keyword evidence="8" id="KW-0547">Nucleotide-binding</keyword>
<dbReference type="GO" id="GO:0005886">
    <property type="term" value="C:plasma membrane"/>
    <property type="evidence" value="ECO:0007669"/>
    <property type="project" value="UniProtKB-SubCell"/>
</dbReference>
<dbReference type="RefSeq" id="WP_106533625.1">
    <property type="nucleotide sequence ID" value="NZ_PYAT01000007.1"/>
</dbReference>
<keyword evidence="17" id="KW-1185">Reference proteome</keyword>
<dbReference type="InterPro" id="IPR004358">
    <property type="entry name" value="Sig_transdc_His_kin-like_C"/>
</dbReference>
<dbReference type="EMBL" id="PYAT01000007">
    <property type="protein sequence ID" value="PSL36251.1"/>
    <property type="molecule type" value="Genomic_DNA"/>
</dbReference>
<dbReference type="SMART" id="SM00387">
    <property type="entry name" value="HATPase_c"/>
    <property type="match status" value="1"/>
</dbReference>
<dbReference type="SUPFAM" id="SSF55890">
    <property type="entry name" value="Sporulation response regulatory protein Spo0B"/>
    <property type="match status" value="1"/>
</dbReference>
<dbReference type="SMART" id="SM00091">
    <property type="entry name" value="PAS"/>
    <property type="match status" value="1"/>
</dbReference>
<dbReference type="Proteomes" id="UP000242682">
    <property type="component" value="Unassembled WGS sequence"/>
</dbReference>
<evidence type="ECO:0000256" key="11">
    <source>
        <dbReference type="ARBA" id="ARBA00022989"/>
    </source>
</evidence>
<dbReference type="InterPro" id="IPR029151">
    <property type="entry name" value="Sensor-like_sf"/>
</dbReference>